<dbReference type="RefSeq" id="WP_150864440.1">
    <property type="nucleotide sequence ID" value="NZ_VYXP01000006.1"/>
</dbReference>
<evidence type="ECO:0000256" key="4">
    <source>
        <dbReference type="ARBA" id="ARBA00022630"/>
    </source>
</evidence>
<comment type="cofactor">
    <cofactor evidence="1">
        <name>FAD</name>
        <dbReference type="ChEBI" id="CHEBI:57692"/>
    </cofactor>
</comment>
<feature type="domain" description="FAD-binding" evidence="8">
    <location>
        <begin position="10"/>
        <end position="367"/>
    </location>
</feature>
<dbReference type="GO" id="GO:0071949">
    <property type="term" value="F:FAD binding"/>
    <property type="evidence" value="ECO:0007669"/>
    <property type="project" value="InterPro"/>
</dbReference>
<comment type="pathway">
    <text evidence="2">Cofactor biosynthesis; ubiquinone biosynthesis.</text>
</comment>
<evidence type="ECO:0000256" key="2">
    <source>
        <dbReference type="ARBA" id="ARBA00004749"/>
    </source>
</evidence>
<dbReference type="Gene3D" id="3.50.50.60">
    <property type="entry name" value="FAD/NAD(P)-binding domain"/>
    <property type="match status" value="2"/>
</dbReference>
<evidence type="ECO:0000313" key="9">
    <source>
        <dbReference type="EMBL" id="KAA9130803.1"/>
    </source>
</evidence>
<comment type="similarity">
    <text evidence="3">Belongs to the UbiH/COQ6 family.</text>
</comment>
<dbReference type="SUPFAM" id="SSF51905">
    <property type="entry name" value="FAD/NAD(P)-binding domain"/>
    <property type="match status" value="1"/>
</dbReference>
<dbReference type="NCBIfam" id="TIGR01988">
    <property type="entry name" value="Ubi-OHases"/>
    <property type="match status" value="1"/>
</dbReference>
<dbReference type="GO" id="GO:0006744">
    <property type="term" value="P:ubiquinone biosynthetic process"/>
    <property type="evidence" value="ECO:0007669"/>
    <property type="project" value="UniProtKB-UniPathway"/>
</dbReference>
<evidence type="ECO:0000313" key="10">
    <source>
        <dbReference type="Proteomes" id="UP000325372"/>
    </source>
</evidence>
<dbReference type="InterPro" id="IPR051205">
    <property type="entry name" value="UbiH/COQ6_monooxygenase"/>
</dbReference>
<comment type="caution">
    <text evidence="9">The sequence shown here is derived from an EMBL/GenBank/DDBJ whole genome shotgun (WGS) entry which is preliminary data.</text>
</comment>
<accession>A0A5N0T745</accession>
<proteinExistence type="inferred from homology"/>
<organism evidence="9 10">
    <name type="scientific">Marinihelvus fidelis</name>
    <dbReference type="NCBI Taxonomy" id="2613842"/>
    <lineage>
        <taxon>Bacteria</taxon>
        <taxon>Pseudomonadati</taxon>
        <taxon>Pseudomonadota</taxon>
        <taxon>Gammaproteobacteria</taxon>
        <taxon>Chromatiales</taxon>
        <taxon>Wenzhouxiangellaceae</taxon>
        <taxon>Marinihelvus</taxon>
    </lineage>
</organism>
<keyword evidence="7" id="KW-0503">Monooxygenase</keyword>
<keyword evidence="10" id="KW-1185">Reference proteome</keyword>
<evidence type="ECO:0000256" key="1">
    <source>
        <dbReference type="ARBA" id="ARBA00001974"/>
    </source>
</evidence>
<sequence length="431" mass="44014">MSSDATSRPDVDVAIVGGGLVGTALACALAPLGWAVAVIEARPVAAGEATSTNHDPRCFALAAASCRILEGLDAWPALAASAGPIRDIVVTEKGRPGRVHLDPAELGLDAFGQVVPAPALGRVLLDRARGLDGVVMHQGAVVTALQQADDRVTLAMDRGPAADGSGPAHLSASLVVAADGADSPVREMLGIGTRRKDYGQTAVVCHVTPAQHHRGRAFERMTADGPFAMLPLPNGRCGLVWCAPPGRAAELMEAPDEDFLAEAGGRSGGVLGTFSEAGARRAWPLSLVVPERDVDDRVVLVGNAAHTIHPAGAQGFNLGLRDVAALAEALSGHTAGSSSRPIDAGDPARLAAYASARAADRKATVAFTDGLVGLFSSAMPFAASARSGALLAHALLPPLRRRLVSAAMGYRPPVSRLALGEPLAPVREGAS</sequence>
<name>A0A5N0T745_9GAMM</name>
<dbReference type="EMBL" id="VYXP01000006">
    <property type="protein sequence ID" value="KAA9130803.1"/>
    <property type="molecule type" value="Genomic_DNA"/>
</dbReference>
<evidence type="ECO:0000256" key="3">
    <source>
        <dbReference type="ARBA" id="ARBA00005349"/>
    </source>
</evidence>
<evidence type="ECO:0000256" key="6">
    <source>
        <dbReference type="ARBA" id="ARBA00023002"/>
    </source>
</evidence>
<dbReference type="InterPro" id="IPR010971">
    <property type="entry name" value="UbiH/COQ6"/>
</dbReference>
<gene>
    <name evidence="9" type="ORF">F3N42_10545</name>
</gene>
<dbReference type="Proteomes" id="UP000325372">
    <property type="component" value="Unassembled WGS sequence"/>
</dbReference>
<keyword evidence="4" id="KW-0285">Flavoprotein</keyword>
<dbReference type="PANTHER" id="PTHR43876">
    <property type="entry name" value="UBIQUINONE BIOSYNTHESIS MONOOXYGENASE COQ6, MITOCHONDRIAL"/>
    <property type="match status" value="1"/>
</dbReference>
<evidence type="ECO:0000259" key="8">
    <source>
        <dbReference type="Pfam" id="PF01494"/>
    </source>
</evidence>
<dbReference type="UniPathway" id="UPA00232"/>
<dbReference type="InterPro" id="IPR036188">
    <property type="entry name" value="FAD/NAD-bd_sf"/>
</dbReference>
<dbReference type="Pfam" id="PF01494">
    <property type="entry name" value="FAD_binding_3"/>
    <property type="match status" value="1"/>
</dbReference>
<reference evidence="9 10" key="1">
    <citation type="submission" date="2019-09" db="EMBL/GenBank/DDBJ databases">
        <title>Wenzhouxiangella sp. Genome sequencing and assembly.</title>
        <authorList>
            <person name="Zhang R."/>
        </authorList>
    </citation>
    <scope>NUCLEOTIDE SEQUENCE [LARGE SCALE GENOMIC DNA]</scope>
    <source>
        <strain evidence="9 10">W260</strain>
    </source>
</reference>
<dbReference type="AlphaFoldDB" id="A0A5N0T745"/>
<dbReference type="PRINTS" id="PR00420">
    <property type="entry name" value="RNGMNOXGNASE"/>
</dbReference>
<dbReference type="InterPro" id="IPR002938">
    <property type="entry name" value="FAD-bd"/>
</dbReference>
<protein>
    <submittedName>
        <fullName evidence="9">NAD(P)-binding protein</fullName>
    </submittedName>
</protein>
<evidence type="ECO:0000256" key="7">
    <source>
        <dbReference type="ARBA" id="ARBA00023033"/>
    </source>
</evidence>
<dbReference type="PANTHER" id="PTHR43876:SF8">
    <property type="entry name" value="2-OCTAPRENYL-6-METHOXYPHENOL HYDROXYLASE"/>
    <property type="match status" value="1"/>
</dbReference>
<keyword evidence="5" id="KW-0274">FAD</keyword>
<evidence type="ECO:0000256" key="5">
    <source>
        <dbReference type="ARBA" id="ARBA00022827"/>
    </source>
</evidence>
<dbReference type="GO" id="GO:0008681">
    <property type="term" value="F:2-octaprenyl-6-methoxyphenol hydroxylase activity"/>
    <property type="evidence" value="ECO:0007669"/>
    <property type="project" value="TreeGrafter"/>
</dbReference>
<keyword evidence="6" id="KW-0560">Oxidoreductase</keyword>